<keyword evidence="2" id="KW-1185">Reference proteome</keyword>
<gene>
    <name evidence="1" type="ORF">M9Y10_039691</name>
</gene>
<dbReference type="EMBL" id="JAPFFF010000066">
    <property type="protein sequence ID" value="KAK8836349.1"/>
    <property type="molecule type" value="Genomic_DNA"/>
</dbReference>
<reference evidence="1 2" key="1">
    <citation type="submission" date="2024-04" db="EMBL/GenBank/DDBJ databases">
        <title>Tritrichomonas musculus Genome.</title>
        <authorList>
            <person name="Alves-Ferreira E."/>
            <person name="Grigg M."/>
            <person name="Lorenzi H."/>
            <person name="Galac M."/>
        </authorList>
    </citation>
    <scope>NUCLEOTIDE SEQUENCE [LARGE SCALE GENOMIC DNA]</scope>
    <source>
        <strain evidence="1 2">EAF2021</strain>
    </source>
</reference>
<evidence type="ECO:0000313" key="2">
    <source>
        <dbReference type="Proteomes" id="UP001470230"/>
    </source>
</evidence>
<dbReference type="Proteomes" id="UP001470230">
    <property type="component" value="Unassembled WGS sequence"/>
</dbReference>
<organism evidence="1 2">
    <name type="scientific">Tritrichomonas musculus</name>
    <dbReference type="NCBI Taxonomy" id="1915356"/>
    <lineage>
        <taxon>Eukaryota</taxon>
        <taxon>Metamonada</taxon>
        <taxon>Parabasalia</taxon>
        <taxon>Tritrichomonadida</taxon>
        <taxon>Tritrichomonadidae</taxon>
        <taxon>Tritrichomonas</taxon>
    </lineage>
</organism>
<evidence type="ECO:0000313" key="1">
    <source>
        <dbReference type="EMBL" id="KAK8836349.1"/>
    </source>
</evidence>
<sequence>MARTADVLCINEVKATFEKVEHRPCMFRTSLCPDRCGHATDYAIFKVDEYLKYEKPGKYGDDKTDVFHWDLKPSADSNKLHPEYLEIVKNLQPGQKVKINWTHFYVHENGSSFPERSVTFFEKI</sequence>
<name>A0ABR2GR05_9EUKA</name>
<comment type="caution">
    <text evidence="1">The sequence shown here is derived from an EMBL/GenBank/DDBJ whole genome shotgun (WGS) entry which is preliminary data.</text>
</comment>
<protein>
    <submittedName>
        <fullName evidence="1">Uncharacterized protein</fullName>
    </submittedName>
</protein>
<proteinExistence type="predicted"/>
<accession>A0ABR2GR05</accession>